<sequence>MDTDMDMEIDIEKVAKEVAEIEATIQRMQKLIEKREKLMSRIKEVEERAKKSFKEAGIDVDEVGEYLESIKQLPATVMMPTKASEEMMNLLHEAANKAVDLEVARFFKDIMECITRNEQINKVVEVFNKADLSRVEKLPEASEKYAMINKLVQRAKTHEYITREDVELALHTKVTKRVVRRPRRSTGGVAMVRQLLKERGSVTYEEAIDELVANDIAEDEADAKKKFNSIRYHLTTNGEAEWDGSSLIALDVE</sequence>
<evidence type="ECO:0000256" key="1">
    <source>
        <dbReference type="SAM" id="Coils"/>
    </source>
</evidence>
<proteinExistence type="predicted"/>
<feature type="coiled-coil region" evidence="1">
    <location>
        <begin position="11"/>
        <end position="55"/>
    </location>
</feature>
<reference evidence="2 3" key="1">
    <citation type="submission" date="2022-09" db="EMBL/GenBank/DDBJ databases">
        <title>Evolutionary Diversification of Methanotrophic Ca. Methanophagales (ANME-1) and Their Expansive Virome.</title>
        <authorList>
            <person name="Laso-Perez R."/>
            <person name="Wu F."/>
            <person name="Cremiere A."/>
            <person name="Speth D."/>
            <person name="Magyar J.S."/>
            <person name="Krupovic M."/>
            <person name="Orphan V.J."/>
        </authorList>
    </citation>
    <scope>NUCLEOTIDE SEQUENCE [LARGE SCALE GENOMIC DNA]</scope>
    <source>
        <strain evidence="2">PBV299</strain>
    </source>
</reference>
<evidence type="ECO:0000313" key="2">
    <source>
        <dbReference type="EMBL" id="UYL64865.1"/>
    </source>
</evidence>
<keyword evidence="1" id="KW-0175">Coiled coil</keyword>
<accession>A0ABY6GLI0</accession>
<dbReference type="Proteomes" id="UP001156193">
    <property type="component" value="Segment"/>
</dbReference>
<name>A0ABY6GLI0_9CAUD</name>
<evidence type="ECO:0000313" key="3">
    <source>
        <dbReference type="Proteomes" id="UP001156193"/>
    </source>
</evidence>
<organism evidence="2 3">
    <name type="scientific">Methanophagales virus PBV299</name>
    <dbReference type="NCBI Taxonomy" id="2987730"/>
    <lineage>
        <taxon>Viruses</taxon>
        <taxon>Duplodnaviria</taxon>
        <taxon>Heunggongvirae</taxon>
        <taxon>Uroviricota</taxon>
        <taxon>Caudoviricetes</taxon>
        <taxon>Nakonvirales</taxon>
        <taxon>Ahpuchviridae</taxon>
        <taxon>Kisinvirus</taxon>
        <taxon>Kisinvirus pescaderoense</taxon>
    </lineage>
</organism>
<protein>
    <submittedName>
        <fullName evidence="2">Uncharacterized protein</fullName>
    </submittedName>
</protein>
<gene>
    <name evidence="2" type="ORF">OFDIEDLO_00069</name>
</gene>
<keyword evidence="3" id="KW-1185">Reference proteome</keyword>
<dbReference type="EMBL" id="OP413838">
    <property type="protein sequence ID" value="UYL64865.1"/>
    <property type="molecule type" value="Genomic_DNA"/>
</dbReference>